<evidence type="ECO:0000313" key="1">
    <source>
        <dbReference type="EMBL" id="KAG9235302.1"/>
    </source>
</evidence>
<keyword evidence="2" id="KW-1185">Reference proteome</keyword>
<dbReference type="EMBL" id="MU251436">
    <property type="protein sequence ID" value="KAG9235302.1"/>
    <property type="molecule type" value="Genomic_DNA"/>
</dbReference>
<dbReference type="PANTHER" id="PTHR39401:SF1">
    <property type="entry name" value="SNOAL-LIKE DOMAIN-CONTAINING PROTEIN"/>
    <property type="match status" value="1"/>
</dbReference>
<proteinExistence type="predicted"/>
<accession>A0A9P8C6J2</accession>
<sequence>MAQHSYASSYPSGIDVDSGIKHFFEDFYKTSDTPDVHDSYADAFTANATLIMASRKHVGREEILALRRSMWEKVSSRLHTPVKIFPFGAGSKELMLYGTVDYLLKDGRKAKVDWAAKANMVKDGEKWKMEFYQVYLDTAAQQNAK</sequence>
<organism evidence="1 2">
    <name type="scientific">Amylocarpus encephaloides</name>
    <dbReference type="NCBI Taxonomy" id="45428"/>
    <lineage>
        <taxon>Eukaryota</taxon>
        <taxon>Fungi</taxon>
        <taxon>Dikarya</taxon>
        <taxon>Ascomycota</taxon>
        <taxon>Pezizomycotina</taxon>
        <taxon>Leotiomycetes</taxon>
        <taxon>Helotiales</taxon>
        <taxon>Helotiales incertae sedis</taxon>
        <taxon>Amylocarpus</taxon>
    </lineage>
</organism>
<dbReference type="InterPro" id="IPR032710">
    <property type="entry name" value="NTF2-like_dom_sf"/>
</dbReference>
<dbReference type="PANTHER" id="PTHR39401">
    <property type="entry name" value="SNOAL-LIKE DOMAIN-CONTAINING PROTEIN"/>
    <property type="match status" value="1"/>
</dbReference>
<reference evidence="1" key="1">
    <citation type="journal article" date="2021" name="IMA Fungus">
        <title>Genomic characterization of three marine fungi, including Emericellopsis atlantica sp. nov. with signatures of a generalist lifestyle and marine biomass degradation.</title>
        <authorList>
            <person name="Hagestad O.C."/>
            <person name="Hou L."/>
            <person name="Andersen J.H."/>
            <person name="Hansen E.H."/>
            <person name="Altermark B."/>
            <person name="Li C."/>
            <person name="Kuhnert E."/>
            <person name="Cox R.J."/>
            <person name="Crous P.W."/>
            <person name="Spatafora J.W."/>
            <person name="Lail K."/>
            <person name="Amirebrahimi M."/>
            <person name="Lipzen A."/>
            <person name="Pangilinan J."/>
            <person name="Andreopoulos W."/>
            <person name="Hayes R.D."/>
            <person name="Ng V."/>
            <person name="Grigoriev I.V."/>
            <person name="Jackson S.A."/>
            <person name="Sutton T.D.S."/>
            <person name="Dobson A.D.W."/>
            <person name="Rama T."/>
        </authorList>
    </citation>
    <scope>NUCLEOTIDE SEQUENCE</scope>
    <source>
        <strain evidence="1">TRa018bII</strain>
    </source>
</reference>
<dbReference type="Gene3D" id="3.10.450.50">
    <property type="match status" value="1"/>
</dbReference>
<name>A0A9P8C6J2_9HELO</name>
<protein>
    <recommendedName>
        <fullName evidence="3">SnoaL-like domain-containing protein</fullName>
    </recommendedName>
</protein>
<evidence type="ECO:0000313" key="2">
    <source>
        <dbReference type="Proteomes" id="UP000824998"/>
    </source>
</evidence>
<dbReference type="OrthoDB" id="3468019at2759"/>
<dbReference type="Proteomes" id="UP000824998">
    <property type="component" value="Unassembled WGS sequence"/>
</dbReference>
<dbReference type="AlphaFoldDB" id="A0A9P8C6J2"/>
<gene>
    <name evidence="1" type="ORF">BJ875DRAFT_504134</name>
</gene>
<dbReference type="SUPFAM" id="SSF54427">
    <property type="entry name" value="NTF2-like"/>
    <property type="match status" value="1"/>
</dbReference>
<evidence type="ECO:0008006" key="3">
    <source>
        <dbReference type="Google" id="ProtNLM"/>
    </source>
</evidence>
<comment type="caution">
    <text evidence="1">The sequence shown here is derived from an EMBL/GenBank/DDBJ whole genome shotgun (WGS) entry which is preliminary data.</text>
</comment>